<evidence type="ECO:0000313" key="2">
    <source>
        <dbReference type="EMBL" id="EYB96754.1"/>
    </source>
</evidence>
<organism evidence="2 3">
    <name type="scientific">Ancylostoma ceylanicum</name>
    <dbReference type="NCBI Taxonomy" id="53326"/>
    <lineage>
        <taxon>Eukaryota</taxon>
        <taxon>Metazoa</taxon>
        <taxon>Ecdysozoa</taxon>
        <taxon>Nematoda</taxon>
        <taxon>Chromadorea</taxon>
        <taxon>Rhabditida</taxon>
        <taxon>Rhabditina</taxon>
        <taxon>Rhabditomorpha</taxon>
        <taxon>Strongyloidea</taxon>
        <taxon>Ancylostomatidae</taxon>
        <taxon>Ancylostomatinae</taxon>
        <taxon>Ancylostoma</taxon>
    </lineage>
</organism>
<dbReference type="AlphaFoldDB" id="A0A016T2E8"/>
<accession>A0A016T2E8</accession>
<keyword evidence="3" id="KW-1185">Reference proteome</keyword>
<evidence type="ECO:0000313" key="3">
    <source>
        <dbReference type="Proteomes" id="UP000024635"/>
    </source>
</evidence>
<name>A0A016T2E8_9BILA</name>
<dbReference type="Proteomes" id="UP000024635">
    <property type="component" value="Unassembled WGS sequence"/>
</dbReference>
<sequence length="104" mass="11778">MSRGQKSGKASGEKFGEEIASWLKMDPGSIQKQFMFVLHSFHLPNSRLLTRDERKYCVELEFGSREKLETQKTLEGRKPAASSSETQGLNARMTLESGNFRPPK</sequence>
<protein>
    <submittedName>
        <fullName evidence="2">Uncharacterized protein</fullName>
    </submittedName>
</protein>
<feature type="compositionally biased region" description="Basic and acidic residues" evidence="1">
    <location>
        <begin position="68"/>
        <end position="78"/>
    </location>
</feature>
<gene>
    <name evidence="2" type="primary">Acey_s0147.g2590</name>
    <name evidence="2" type="ORF">Y032_0147g2590</name>
</gene>
<proteinExistence type="predicted"/>
<reference evidence="3" key="1">
    <citation type="journal article" date="2015" name="Nat. Genet.">
        <title>The genome and transcriptome of the zoonotic hookworm Ancylostoma ceylanicum identify infection-specific gene families.</title>
        <authorList>
            <person name="Schwarz E.M."/>
            <person name="Hu Y."/>
            <person name="Antoshechkin I."/>
            <person name="Miller M.M."/>
            <person name="Sternberg P.W."/>
            <person name="Aroian R.V."/>
        </authorList>
    </citation>
    <scope>NUCLEOTIDE SEQUENCE</scope>
    <source>
        <strain evidence="3">HY135</strain>
    </source>
</reference>
<evidence type="ECO:0000256" key="1">
    <source>
        <dbReference type="SAM" id="MobiDB-lite"/>
    </source>
</evidence>
<comment type="caution">
    <text evidence="2">The sequence shown here is derived from an EMBL/GenBank/DDBJ whole genome shotgun (WGS) entry which is preliminary data.</text>
</comment>
<dbReference type="EMBL" id="JARK01001483">
    <property type="protein sequence ID" value="EYB96754.1"/>
    <property type="molecule type" value="Genomic_DNA"/>
</dbReference>
<feature type="region of interest" description="Disordered" evidence="1">
    <location>
        <begin position="68"/>
        <end position="104"/>
    </location>
</feature>